<name>A0A4Y7I9G3_PAPSO</name>
<proteinExistence type="predicted"/>
<reference evidence="1 2" key="1">
    <citation type="journal article" date="2018" name="Science">
        <title>The opium poppy genome and morphinan production.</title>
        <authorList>
            <person name="Guo L."/>
            <person name="Winzer T."/>
            <person name="Yang X."/>
            <person name="Li Y."/>
            <person name="Ning Z."/>
            <person name="He Z."/>
            <person name="Teodor R."/>
            <person name="Lu Y."/>
            <person name="Bowser T.A."/>
            <person name="Graham I.A."/>
            <person name="Ye K."/>
        </authorList>
    </citation>
    <scope>NUCLEOTIDE SEQUENCE [LARGE SCALE GENOMIC DNA]</scope>
    <source>
        <strain evidence="2">cv. HN1</strain>
        <tissue evidence="1">Leaves</tissue>
    </source>
</reference>
<gene>
    <name evidence="1" type="ORF">C5167_037085</name>
</gene>
<dbReference type="Proteomes" id="UP000316621">
    <property type="component" value="Chromosome 1"/>
</dbReference>
<protein>
    <submittedName>
        <fullName evidence="1">Uncharacterized protein</fullName>
    </submittedName>
</protein>
<sequence>MESGIIDGHGVHPCVDSNSTERCVMNNTLTKLVSSSVE</sequence>
<evidence type="ECO:0000313" key="1">
    <source>
        <dbReference type="EMBL" id="RZC44128.1"/>
    </source>
</evidence>
<organism evidence="1 2">
    <name type="scientific">Papaver somniferum</name>
    <name type="common">Opium poppy</name>
    <dbReference type="NCBI Taxonomy" id="3469"/>
    <lineage>
        <taxon>Eukaryota</taxon>
        <taxon>Viridiplantae</taxon>
        <taxon>Streptophyta</taxon>
        <taxon>Embryophyta</taxon>
        <taxon>Tracheophyta</taxon>
        <taxon>Spermatophyta</taxon>
        <taxon>Magnoliopsida</taxon>
        <taxon>Ranunculales</taxon>
        <taxon>Papaveraceae</taxon>
        <taxon>Papaveroideae</taxon>
        <taxon>Papaver</taxon>
    </lineage>
</organism>
<dbReference type="AlphaFoldDB" id="A0A4Y7I9G3"/>
<accession>A0A4Y7I9G3</accession>
<dbReference type="EMBL" id="CM010715">
    <property type="protein sequence ID" value="RZC44128.1"/>
    <property type="molecule type" value="Genomic_DNA"/>
</dbReference>
<dbReference type="Gramene" id="RZC44128">
    <property type="protein sequence ID" value="RZC44128"/>
    <property type="gene ID" value="C5167_037085"/>
</dbReference>
<evidence type="ECO:0000313" key="2">
    <source>
        <dbReference type="Proteomes" id="UP000316621"/>
    </source>
</evidence>
<keyword evidence="2" id="KW-1185">Reference proteome</keyword>